<evidence type="ECO:0000313" key="1">
    <source>
        <dbReference type="EMBL" id="SEF86141.1"/>
    </source>
</evidence>
<gene>
    <name evidence="1" type="ORF">SAMN05444001_108108</name>
</gene>
<name>A0A8G2FAT4_9BACT</name>
<dbReference type="EMBL" id="FNVS01000008">
    <property type="protein sequence ID" value="SEF86141.1"/>
    <property type="molecule type" value="Genomic_DNA"/>
</dbReference>
<proteinExistence type="predicted"/>
<dbReference type="Proteomes" id="UP000236725">
    <property type="component" value="Unassembled WGS sequence"/>
</dbReference>
<sequence length="158" mass="17573">MNTVEMNAADALMDRRLKIILPAPWIMRVFGKKTIPVWVKRPVAQNLLRISRLLVKMGINLKELKAGELGTLMECIAENLVPASRIIAYGMIRGSIASWMLNRPLALYLRCYMDMRSLAELANIIVLISGGEDFVSIITSVSNLRITQPTESQTGNGS</sequence>
<organism evidence="1 2">
    <name type="scientific">Parabacteroides chinchillae</name>
    <dbReference type="NCBI Taxonomy" id="871327"/>
    <lineage>
        <taxon>Bacteria</taxon>
        <taxon>Pseudomonadati</taxon>
        <taxon>Bacteroidota</taxon>
        <taxon>Bacteroidia</taxon>
        <taxon>Bacteroidales</taxon>
        <taxon>Tannerellaceae</taxon>
        <taxon>Parabacteroides</taxon>
    </lineage>
</organism>
<dbReference type="AlphaFoldDB" id="A0A8G2FAT4"/>
<accession>A0A8G2FAT4</accession>
<dbReference type="RefSeq" id="WP_103983305.1">
    <property type="nucleotide sequence ID" value="NZ_FNVS01000008.1"/>
</dbReference>
<comment type="caution">
    <text evidence="1">The sequence shown here is derived from an EMBL/GenBank/DDBJ whole genome shotgun (WGS) entry which is preliminary data.</text>
</comment>
<keyword evidence="2" id="KW-1185">Reference proteome</keyword>
<protein>
    <submittedName>
        <fullName evidence="1">Uncharacterized protein</fullName>
    </submittedName>
</protein>
<evidence type="ECO:0000313" key="2">
    <source>
        <dbReference type="Proteomes" id="UP000236725"/>
    </source>
</evidence>
<reference evidence="1 2" key="1">
    <citation type="submission" date="2016-10" db="EMBL/GenBank/DDBJ databases">
        <authorList>
            <person name="Varghese N."/>
            <person name="Submissions S."/>
        </authorList>
    </citation>
    <scope>NUCLEOTIDE SEQUENCE [LARGE SCALE GENOMIC DNA]</scope>
    <source>
        <strain evidence="1 2">DSM 29073</strain>
    </source>
</reference>